<dbReference type="InterPro" id="IPR003660">
    <property type="entry name" value="HAMP_dom"/>
</dbReference>
<dbReference type="Gene3D" id="6.10.340.10">
    <property type="match status" value="1"/>
</dbReference>
<evidence type="ECO:0000259" key="4">
    <source>
        <dbReference type="PROSITE" id="PS50883"/>
    </source>
</evidence>
<dbReference type="PANTHER" id="PTHR44757">
    <property type="entry name" value="DIGUANYLATE CYCLASE DGCP"/>
    <property type="match status" value="1"/>
</dbReference>
<dbReference type="EC" id="3.1.4.52" evidence="1"/>
<feature type="domain" description="HAMP" evidence="5">
    <location>
        <begin position="322"/>
        <end position="374"/>
    </location>
</feature>
<keyword evidence="8" id="KW-1185">Reference proteome</keyword>
<dbReference type="InterPro" id="IPR035919">
    <property type="entry name" value="EAL_sf"/>
</dbReference>
<feature type="domain" description="GGDEF" evidence="6">
    <location>
        <begin position="410"/>
        <end position="546"/>
    </location>
</feature>
<dbReference type="Pfam" id="PF00990">
    <property type="entry name" value="GGDEF"/>
    <property type="match status" value="1"/>
</dbReference>
<organism evidence="7 8">
    <name type="scientific">Candidatus Thiodictyon syntrophicum</name>
    <dbReference type="NCBI Taxonomy" id="1166950"/>
    <lineage>
        <taxon>Bacteria</taxon>
        <taxon>Pseudomonadati</taxon>
        <taxon>Pseudomonadota</taxon>
        <taxon>Gammaproteobacteria</taxon>
        <taxon>Chromatiales</taxon>
        <taxon>Chromatiaceae</taxon>
        <taxon>Thiodictyon</taxon>
    </lineage>
</organism>
<reference evidence="7 8" key="1">
    <citation type="submission" date="2017-03" db="EMBL/GenBank/DDBJ databases">
        <title>Complete genome sequence of Candidatus 'Thiodictyon syntrophicum' sp. nov. strain Cad16T, a photolithoautotroph purple sulfur bacterium isolated from an alpine meromictic lake.</title>
        <authorList>
            <person name="Luedin S.M."/>
            <person name="Pothier J.F."/>
            <person name="Danza F."/>
            <person name="Storelli N."/>
            <person name="Wittwer M."/>
            <person name="Tonolla M."/>
        </authorList>
    </citation>
    <scope>NUCLEOTIDE SEQUENCE [LARGE SCALE GENOMIC DNA]</scope>
    <source>
        <strain evidence="7 8">Cad16T</strain>
    </source>
</reference>
<evidence type="ECO:0000313" key="8">
    <source>
        <dbReference type="Proteomes" id="UP000232638"/>
    </source>
</evidence>
<dbReference type="Pfam" id="PF00672">
    <property type="entry name" value="HAMP"/>
    <property type="match status" value="1"/>
</dbReference>
<dbReference type="Gene3D" id="3.30.70.270">
    <property type="match status" value="1"/>
</dbReference>
<gene>
    <name evidence="7" type="ORF">THSYN_20970</name>
</gene>
<dbReference type="PROSITE" id="PS50883">
    <property type="entry name" value="EAL"/>
    <property type="match status" value="1"/>
</dbReference>
<dbReference type="EMBL" id="CP020370">
    <property type="protein sequence ID" value="AUB83168.1"/>
    <property type="molecule type" value="Genomic_DNA"/>
</dbReference>
<dbReference type="CDD" id="cd06225">
    <property type="entry name" value="HAMP"/>
    <property type="match status" value="1"/>
</dbReference>
<feature type="transmembrane region" description="Helical" evidence="3">
    <location>
        <begin position="297"/>
        <end position="321"/>
    </location>
</feature>
<dbReference type="SUPFAM" id="SSF55073">
    <property type="entry name" value="Nucleotide cyclase"/>
    <property type="match status" value="1"/>
</dbReference>
<dbReference type="Proteomes" id="UP000232638">
    <property type="component" value="Chromosome"/>
</dbReference>
<keyword evidence="3" id="KW-0472">Membrane</keyword>
<dbReference type="SMART" id="SM00267">
    <property type="entry name" value="GGDEF"/>
    <property type="match status" value="1"/>
</dbReference>
<dbReference type="GO" id="GO:0007165">
    <property type="term" value="P:signal transduction"/>
    <property type="evidence" value="ECO:0007669"/>
    <property type="project" value="InterPro"/>
</dbReference>
<accession>A0A2K8UC56</accession>
<dbReference type="PANTHER" id="PTHR44757:SF2">
    <property type="entry name" value="BIOFILM ARCHITECTURE MAINTENANCE PROTEIN MBAA"/>
    <property type="match status" value="1"/>
</dbReference>
<dbReference type="SUPFAM" id="SSF158472">
    <property type="entry name" value="HAMP domain-like"/>
    <property type="match status" value="1"/>
</dbReference>
<dbReference type="CDD" id="cd01949">
    <property type="entry name" value="GGDEF"/>
    <property type="match status" value="1"/>
</dbReference>
<dbReference type="SUPFAM" id="SSF141868">
    <property type="entry name" value="EAL domain-like"/>
    <property type="match status" value="1"/>
</dbReference>
<sequence length="817" mass="87910">MRLWAKLALVLAPLVAGPVLALGWLSYQALGEDLEEAVARSLDSTLEAATAGLGTLVESARTNSALFAAAGPVERYARSTDEQERTALLQAPLLRLFYQYRDAYPEYQELRFLRPDGTREIRVAAPGLPDRQPSGAADPGFAAVSADPEPVSLSLHPGANPDDDTALLVYRRVTLPDNFLTRRDDSLRVRGYLALRVSFEPLWARLRNLPSGFPGVLILATPEGEVLFDSSGAWTGRRLPPALCAQPARPGPAEDPEAELQTWTPGPWLFKVRRSEPGFLALAALPAQTLAGPLNRLGLTTLALTGLAVALLCAVLIAWLWRLVLRPLAILRDAAERIGTGALRTAIPIAPTDEIGALAAAVRAMGEHLADHQEEIERLAFHDPLTGLPNRRLIRELLAARITTAAGDGRGLAVLFIDLDNFKQINDALGHGLGDTLLQSLARRLTGVAAPPAAEIHIGRFGGDEFLLVADHLSALEQAADLAQGILAATAEPFDLGGAQYVVTASIGITLYPQDADDADDLIRCADLAMYGAKARGRNALQFFSADLDSRVAARLQMENQLRLALPHGELSLHYQPIVELASGRLVSFEALLRWHSETLGWVGPAQFIPLAEETGLIGEIGRWVLAEVCRQVAAWRHAGYATVPVAVNVSAVQLQHECLVEPVRALLAEHRLSAADLQIEITESVLMERTLHQTGRLQALRALGLAIHIDDFGTGYSSLAYLQRLSVDCIKIDQGFVARLCRRDGDATLVTAMISLAHALHLRVIAEGIETQDQLEALRALGCDLGQGYLFARPAAAAEAARLLAGATPQVLMAAG</sequence>
<evidence type="ECO:0000259" key="5">
    <source>
        <dbReference type="PROSITE" id="PS50885"/>
    </source>
</evidence>
<proteinExistence type="predicted"/>
<evidence type="ECO:0000259" key="6">
    <source>
        <dbReference type="PROSITE" id="PS50887"/>
    </source>
</evidence>
<dbReference type="Pfam" id="PF00563">
    <property type="entry name" value="EAL"/>
    <property type="match status" value="1"/>
</dbReference>
<evidence type="ECO:0000313" key="7">
    <source>
        <dbReference type="EMBL" id="AUB83168.1"/>
    </source>
</evidence>
<dbReference type="SMART" id="SM00304">
    <property type="entry name" value="HAMP"/>
    <property type="match status" value="1"/>
</dbReference>
<evidence type="ECO:0000256" key="2">
    <source>
        <dbReference type="ARBA" id="ARBA00022636"/>
    </source>
</evidence>
<dbReference type="PROSITE" id="PS50887">
    <property type="entry name" value="GGDEF"/>
    <property type="match status" value="1"/>
</dbReference>
<evidence type="ECO:0000256" key="3">
    <source>
        <dbReference type="SAM" id="Phobius"/>
    </source>
</evidence>
<name>A0A2K8UC56_9GAMM</name>
<dbReference type="SMART" id="SM00052">
    <property type="entry name" value="EAL"/>
    <property type="match status" value="1"/>
</dbReference>
<dbReference type="GO" id="GO:0016020">
    <property type="term" value="C:membrane"/>
    <property type="evidence" value="ECO:0007669"/>
    <property type="project" value="InterPro"/>
</dbReference>
<protein>
    <recommendedName>
        <fullName evidence="1">cyclic-guanylate-specific phosphodiesterase</fullName>
        <ecNumber evidence="1">3.1.4.52</ecNumber>
    </recommendedName>
</protein>
<keyword evidence="3" id="KW-0812">Transmembrane</keyword>
<dbReference type="NCBIfam" id="TIGR00254">
    <property type="entry name" value="GGDEF"/>
    <property type="match status" value="1"/>
</dbReference>
<dbReference type="GO" id="GO:0071111">
    <property type="term" value="F:cyclic-guanylate-specific phosphodiesterase activity"/>
    <property type="evidence" value="ECO:0007669"/>
    <property type="project" value="UniProtKB-EC"/>
</dbReference>
<feature type="domain" description="EAL" evidence="4">
    <location>
        <begin position="555"/>
        <end position="809"/>
    </location>
</feature>
<dbReference type="OrthoDB" id="9176779at2"/>
<dbReference type="InterPro" id="IPR052155">
    <property type="entry name" value="Biofilm_reg_signaling"/>
</dbReference>
<dbReference type="PROSITE" id="PS50885">
    <property type="entry name" value="HAMP"/>
    <property type="match status" value="1"/>
</dbReference>
<dbReference type="InterPro" id="IPR043128">
    <property type="entry name" value="Rev_trsase/Diguanyl_cyclase"/>
</dbReference>
<keyword evidence="2" id="KW-0973">c-di-GMP</keyword>
<dbReference type="InterPro" id="IPR001633">
    <property type="entry name" value="EAL_dom"/>
</dbReference>
<dbReference type="InterPro" id="IPR000160">
    <property type="entry name" value="GGDEF_dom"/>
</dbReference>
<dbReference type="RefSeq" id="WP_100920861.1">
    <property type="nucleotide sequence ID" value="NZ_CP020370.1"/>
</dbReference>
<dbReference type="AlphaFoldDB" id="A0A2K8UC56"/>
<dbReference type="CDD" id="cd01948">
    <property type="entry name" value="EAL"/>
    <property type="match status" value="1"/>
</dbReference>
<evidence type="ECO:0000256" key="1">
    <source>
        <dbReference type="ARBA" id="ARBA00012282"/>
    </source>
</evidence>
<dbReference type="Gene3D" id="3.20.20.450">
    <property type="entry name" value="EAL domain"/>
    <property type="match status" value="1"/>
</dbReference>
<dbReference type="InterPro" id="IPR029787">
    <property type="entry name" value="Nucleotide_cyclase"/>
</dbReference>
<dbReference type="KEGG" id="tsy:THSYN_20970"/>
<dbReference type="FunFam" id="3.20.20.450:FF:000001">
    <property type="entry name" value="Cyclic di-GMP phosphodiesterase yahA"/>
    <property type="match status" value="1"/>
</dbReference>
<keyword evidence="3" id="KW-1133">Transmembrane helix</keyword>